<dbReference type="EMBL" id="ONZP01000291">
    <property type="protein sequence ID" value="SPJ80004.1"/>
    <property type="molecule type" value="Genomic_DNA"/>
</dbReference>
<evidence type="ECO:0000313" key="1">
    <source>
        <dbReference type="EMBL" id="SPJ80004.1"/>
    </source>
</evidence>
<protein>
    <submittedName>
        <fullName evidence="1">Uncharacterized protein</fullName>
    </submittedName>
</protein>
<sequence length="89" mass="9338">MTVCDLNSVDQLPFTFVFTLTSIASRERTVVVAAWDGPCKVSDGDYSCGCGPFKPFSLTKPLWLLQLAIGRGAVRGALVGSASGLLVSA</sequence>
<evidence type="ECO:0000313" key="2">
    <source>
        <dbReference type="Proteomes" id="UP001187734"/>
    </source>
</evidence>
<gene>
    <name evidence="1" type="ORF">FTOL_08395</name>
</gene>
<name>A0AAE8SJY4_9HYPO</name>
<reference evidence="1" key="1">
    <citation type="submission" date="2018-03" db="EMBL/GenBank/DDBJ databases">
        <authorList>
            <person name="Guldener U."/>
        </authorList>
    </citation>
    <scope>NUCLEOTIDE SEQUENCE</scope>
</reference>
<organism evidence="1 2">
    <name type="scientific">Fusarium torulosum</name>
    <dbReference type="NCBI Taxonomy" id="33205"/>
    <lineage>
        <taxon>Eukaryota</taxon>
        <taxon>Fungi</taxon>
        <taxon>Dikarya</taxon>
        <taxon>Ascomycota</taxon>
        <taxon>Pezizomycotina</taxon>
        <taxon>Sordariomycetes</taxon>
        <taxon>Hypocreomycetidae</taxon>
        <taxon>Hypocreales</taxon>
        <taxon>Nectriaceae</taxon>
        <taxon>Fusarium</taxon>
    </lineage>
</organism>
<dbReference type="AlphaFoldDB" id="A0AAE8SJY4"/>
<comment type="caution">
    <text evidence="1">The sequence shown here is derived from an EMBL/GenBank/DDBJ whole genome shotgun (WGS) entry which is preliminary data.</text>
</comment>
<proteinExistence type="predicted"/>
<accession>A0AAE8SJY4</accession>
<keyword evidence="2" id="KW-1185">Reference proteome</keyword>
<dbReference type="Proteomes" id="UP001187734">
    <property type="component" value="Unassembled WGS sequence"/>
</dbReference>